<dbReference type="GO" id="GO:0015562">
    <property type="term" value="F:efflux transmembrane transporter activity"/>
    <property type="evidence" value="ECO:0007669"/>
    <property type="project" value="InterPro"/>
</dbReference>
<keyword evidence="7" id="KW-0998">Cell outer membrane</keyword>
<dbReference type="GO" id="GO:0015288">
    <property type="term" value="F:porin activity"/>
    <property type="evidence" value="ECO:0007669"/>
    <property type="project" value="TreeGrafter"/>
</dbReference>
<evidence type="ECO:0000256" key="9">
    <source>
        <dbReference type="SAM" id="SignalP"/>
    </source>
</evidence>
<accession>A0A6L5XPB7</accession>
<evidence type="ECO:0000256" key="7">
    <source>
        <dbReference type="ARBA" id="ARBA00023237"/>
    </source>
</evidence>
<feature type="signal peptide" evidence="9">
    <location>
        <begin position="1"/>
        <end position="39"/>
    </location>
</feature>
<feature type="chain" id="PRO_5026820994" evidence="9">
    <location>
        <begin position="40"/>
        <end position="458"/>
    </location>
</feature>
<evidence type="ECO:0000256" key="8">
    <source>
        <dbReference type="SAM" id="Coils"/>
    </source>
</evidence>
<comment type="caution">
    <text evidence="10">The sequence shown here is derived from an EMBL/GenBank/DDBJ whole genome shotgun (WGS) entry which is preliminary data.</text>
</comment>
<dbReference type="Gene3D" id="1.20.1600.10">
    <property type="entry name" value="Outer membrane efflux proteins (OEP)"/>
    <property type="match status" value="1"/>
</dbReference>
<evidence type="ECO:0000256" key="4">
    <source>
        <dbReference type="ARBA" id="ARBA00022452"/>
    </source>
</evidence>
<reference evidence="10 11" key="1">
    <citation type="submission" date="2019-09" db="EMBL/GenBank/DDBJ databases">
        <title>In-depth cultivation of the pig gut microbiome towards novel bacterial diversity and tailored functional studies.</title>
        <authorList>
            <person name="Wylensek D."/>
            <person name="Hitch T.C.A."/>
            <person name="Clavel T."/>
        </authorList>
    </citation>
    <scope>NUCLEOTIDE SEQUENCE [LARGE SCALE GENOMIC DNA]</scope>
    <source>
        <strain evidence="10 11">PG-178-WT-4</strain>
    </source>
</reference>
<comment type="similarity">
    <text evidence="2">Belongs to the outer membrane factor (OMF) (TC 1.B.17) family.</text>
</comment>
<evidence type="ECO:0000256" key="1">
    <source>
        <dbReference type="ARBA" id="ARBA00004442"/>
    </source>
</evidence>
<evidence type="ECO:0000256" key="3">
    <source>
        <dbReference type="ARBA" id="ARBA00022448"/>
    </source>
</evidence>
<dbReference type="PANTHER" id="PTHR30026:SF20">
    <property type="entry name" value="OUTER MEMBRANE PROTEIN TOLC"/>
    <property type="match status" value="1"/>
</dbReference>
<keyword evidence="4" id="KW-1134">Transmembrane beta strand</keyword>
<dbReference type="EMBL" id="VUMH01000023">
    <property type="protein sequence ID" value="MSS29124.1"/>
    <property type="molecule type" value="Genomic_DNA"/>
</dbReference>
<keyword evidence="6" id="KW-0472">Membrane</keyword>
<dbReference type="SUPFAM" id="SSF56954">
    <property type="entry name" value="Outer membrane efflux proteins (OEP)"/>
    <property type="match status" value="1"/>
</dbReference>
<dbReference type="PANTHER" id="PTHR30026">
    <property type="entry name" value="OUTER MEMBRANE PROTEIN TOLC"/>
    <property type="match status" value="1"/>
</dbReference>
<keyword evidence="11" id="KW-1185">Reference proteome</keyword>
<dbReference type="Pfam" id="PF02321">
    <property type="entry name" value="OEP"/>
    <property type="match status" value="2"/>
</dbReference>
<keyword evidence="5" id="KW-0812">Transmembrane</keyword>
<keyword evidence="3" id="KW-0813">Transport</keyword>
<dbReference type="GO" id="GO:1990281">
    <property type="term" value="C:efflux pump complex"/>
    <property type="evidence" value="ECO:0007669"/>
    <property type="project" value="TreeGrafter"/>
</dbReference>
<name>A0A6L5XPB7_9BACT</name>
<dbReference type="Proteomes" id="UP000477488">
    <property type="component" value="Unassembled WGS sequence"/>
</dbReference>
<evidence type="ECO:0000256" key="5">
    <source>
        <dbReference type="ARBA" id="ARBA00022692"/>
    </source>
</evidence>
<keyword evidence="9" id="KW-0732">Signal</keyword>
<evidence type="ECO:0000256" key="6">
    <source>
        <dbReference type="ARBA" id="ARBA00023136"/>
    </source>
</evidence>
<protein>
    <submittedName>
        <fullName evidence="10">TolC family protein</fullName>
    </submittedName>
</protein>
<evidence type="ECO:0000256" key="2">
    <source>
        <dbReference type="ARBA" id="ARBA00007613"/>
    </source>
</evidence>
<dbReference type="InterPro" id="IPR051906">
    <property type="entry name" value="TolC-like"/>
</dbReference>
<dbReference type="AlphaFoldDB" id="A0A6L5XPB7"/>
<keyword evidence="8" id="KW-0175">Coiled coil</keyword>
<gene>
    <name evidence="10" type="ORF">FYJ44_14070</name>
</gene>
<dbReference type="InterPro" id="IPR003423">
    <property type="entry name" value="OMP_efflux"/>
</dbReference>
<organism evidence="10 11">
    <name type="scientific">Desulfovibrio porci</name>
    <dbReference type="NCBI Taxonomy" id="2605782"/>
    <lineage>
        <taxon>Bacteria</taxon>
        <taxon>Pseudomonadati</taxon>
        <taxon>Thermodesulfobacteriota</taxon>
        <taxon>Desulfovibrionia</taxon>
        <taxon>Desulfovibrionales</taxon>
        <taxon>Desulfovibrionaceae</taxon>
        <taxon>Desulfovibrio</taxon>
    </lineage>
</organism>
<evidence type="ECO:0000313" key="10">
    <source>
        <dbReference type="EMBL" id="MSS29124.1"/>
    </source>
</evidence>
<feature type="coiled-coil region" evidence="8">
    <location>
        <begin position="168"/>
        <end position="233"/>
    </location>
</feature>
<sequence>MPSQLTHMKGHAMSTRRRFFLLCLLPLLACLGRPQPLFAAPKADGTFTMERAVAQAMQANPGVEAKLLMMEQAKMNVGVAQSYFWPRVSLVAGTSRVENYEEVQTYNSDNLTSSNWNKGLRASLSLFAGFAHLNNLQKSRIAVEVEKARHQQARLELGSNVQLQFLQLLKCREDLKSAQEAVARIETQLKAAEAFVKVGMAPYVNVLQNQTELSRAQQQVIRVNNDIRNAEVQLNKYLGFSPNRPVNYVGNLKDFPGTVGYTEEEAVKAAVRQRPDLIMARKSVEVAYKDMNIAMGQYLPKVDASYDSMSSSKDYDDKRYEGYTRNYWAAGLNFSWEIFSGGGTTFSTLAERKRAQALQKDYEDAMSGARADVIRALLDITAARELIATSRKGVDAARESYAMANKRYMTNTGTITELLDAQLKLTQAENDASRALAEYHSARVRFFYYIGRENPGLK</sequence>
<proteinExistence type="inferred from homology"/>
<evidence type="ECO:0000313" key="11">
    <source>
        <dbReference type="Proteomes" id="UP000477488"/>
    </source>
</evidence>
<comment type="subcellular location">
    <subcellularLocation>
        <location evidence="1">Cell outer membrane</location>
    </subcellularLocation>
</comment>
<dbReference type="GO" id="GO:0009279">
    <property type="term" value="C:cell outer membrane"/>
    <property type="evidence" value="ECO:0007669"/>
    <property type="project" value="UniProtKB-SubCell"/>
</dbReference>